<feature type="transmembrane region" description="Helical" evidence="1">
    <location>
        <begin position="111"/>
        <end position="136"/>
    </location>
</feature>
<dbReference type="Proteomes" id="UP000038045">
    <property type="component" value="Unplaced"/>
</dbReference>
<dbReference type="InterPro" id="IPR051119">
    <property type="entry name" value="Nematode_SR-like"/>
</dbReference>
<dbReference type="CDD" id="cd00637">
    <property type="entry name" value="7tm_classA_rhodopsin-like"/>
    <property type="match status" value="1"/>
</dbReference>
<keyword evidence="1" id="KW-0812">Transmembrane</keyword>
<feature type="transmembrane region" description="Helical" evidence="1">
    <location>
        <begin position="156"/>
        <end position="177"/>
    </location>
</feature>
<protein>
    <submittedName>
        <fullName evidence="3">Serpentine receptor class gamma</fullName>
    </submittedName>
</protein>
<name>A0A0N4ZXL4_PARTI</name>
<feature type="transmembrane region" description="Helical" evidence="1">
    <location>
        <begin position="231"/>
        <end position="256"/>
    </location>
</feature>
<sequence length="300" mass="35628">MLCVCFCVKLYNDKNNDHDTNTFLLHFIANAIFDVIQAIAVLVYQKFLHWRFFISFYLSSTWIKKTYAPILYMSIMGSVLGCTFTVVNRYCALCHIVYFREKWTKKLCFKLITLQFFLPIFCYSFNLLFVTDVIYVEYFDFYTFTITNNMASMTNNVILSTSTFIASVITVVLNIIIIQKYNKIMINTSSREKSKRFLMLLYMVVTSLCLVALFIEQFVRLMFGIYNDKNGIYFLTFVLYWIIPTFTLVQPVITLIMSKHLRYYFYNFYFHRVLPRRFAEDKSIVKKTTVTAIKKTTIHI</sequence>
<feature type="transmembrane region" description="Helical" evidence="1">
    <location>
        <begin position="23"/>
        <end position="43"/>
    </location>
</feature>
<feature type="transmembrane region" description="Helical" evidence="1">
    <location>
        <begin position="70"/>
        <end position="99"/>
    </location>
</feature>
<dbReference type="PANTHER" id="PTHR31627:SF42">
    <property type="entry name" value="G_PROTEIN_RECEP_F1_2 DOMAIN-CONTAINING PROTEIN-RELATED"/>
    <property type="match status" value="1"/>
</dbReference>
<dbReference type="PANTHER" id="PTHR31627">
    <property type="entry name" value="SERPENTINE RECEPTOR CLASS GAMMA-RELATED"/>
    <property type="match status" value="1"/>
</dbReference>
<dbReference type="WBParaSite" id="PTRK_0001342500.1">
    <property type="protein sequence ID" value="PTRK_0001342500.1"/>
    <property type="gene ID" value="PTRK_0001342500"/>
</dbReference>
<proteinExistence type="predicted"/>
<feature type="transmembrane region" description="Helical" evidence="1">
    <location>
        <begin position="197"/>
        <end position="219"/>
    </location>
</feature>
<keyword evidence="1" id="KW-1133">Transmembrane helix</keyword>
<reference evidence="3" key="1">
    <citation type="submission" date="2017-02" db="UniProtKB">
        <authorList>
            <consortium name="WormBaseParasite"/>
        </authorList>
    </citation>
    <scope>IDENTIFICATION</scope>
</reference>
<evidence type="ECO:0000313" key="2">
    <source>
        <dbReference type="Proteomes" id="UP000038045"/>
    </source>
</evidence>
<dbReference type="SUPFAM" id="SSF81321">
    <property type="entry name" value="Family A G protein-coupled receptor-like"/>
    <property type="match status" value="1"/>
</dbReference>
<dbReference type="AlphaFoldDB" id="A0A0N4ZXL4"/>
<evidence type="ECO:0000256" key="1">
    <source>
        <dbReference type="SAM" id="Phobius"/>
    </source>
</evidence>
<organism evidence="2 3">
    <name type="scientific">Parastrongyloides trichosuri</name>
    <name type="common">Possum-specific nematode worm</name>
    <dbReference type="NCBI Taxonomy" id="131310"/>
    <lineage>
        <taxon>Eukaryota</taxon>
        <taxon>Metazoa</taxon>
        <taxon>Ecdysozoa</taxon>
        <taxon>Nematoda</taxon>
        <taxon>Chromadorea</taxon>
        <taxon>Rhabditida</taxon>
        <taxon>Tylenchina</taxon>
        <taxon>Panagrolaimomorpha</taxon>
        <taxon>Strongyloidoidea</taxon>
        <taxon>Strongyloididae</taxon>
        <taxon>Parastrongyloides</taxon>
    </lineage>
</organism>
<keyword evidence="2" id="KW-1185">Reference proteome</keyword>
<accession>A0A0N4ZXL4</accession>
<evidence type="ECO:0000313" key="3">
    <source>
        <dbReference type="WBParaSite" id="PTRK_0001342500.1"/>
    </source>
</evidence>
<dbReference type="Pfam" id="PF10323">
    <property type="entry name" value="7TM_GPCR_Srv"/>
    <property type="match status" value="1"/>
</dbReference>
<dbReference type="Gene3D" id="1.20.1070.10">
    <property type="entry name" value="Rhodopsin 7-helix transmembrane proteins"/>
    <property type="match status" value="1"/>
</dbReference>
<keyword evidence="1" id="KW-0472">Membrane</keyword>
<dbReference type="InterPro" id="IPR019426">
    <property type="entry name" value="7TM_GPCR_serpentine_rcpt_Srv"/>
</dbReference>